<dbReference type="AlphaFoldDB" id="V4RN35"/>
<reference evidence="1 2" key="1">
    <citation type="journal article" date="2014" name="Nature">
        <title>Sequential evolution of bacterial morphology by co-option of a developmental regulator.</title>
        <authorList>
            <person name="Jiang C."/>
            <person name="Brown P.J."/>
            <person name="Ducret A."/>
            <person name="Brun Y.V."/>
        </authorList>
    </citation>
    <scope>NUCLEOTIDE SEQUENCE [LARGE SCALE GENOMIC DNA]</scope>
    <source>
        <strain evidence="1 2">DSM 16100</strain>
    </source>
</reference>
<protein>
    <submittedName>
        <fullName evidence="1">Uncharacterized protein</fullName>
    </submittedName>
</protein>
<name>V4RN35_9CAUL</name>
<dbReference type="Proteomes" id="UP000017837">
    <property type="component" value="Unassembled WGS sequence"/>
</dbReference>
<proteinExistence type="predicted"/>
<keyword evidence="2" id="KW-1185">Reference proteome</keyword>
<dbReference type="PATRIC" id="fig|1121022.4.peg.1505"/>
<evidence type="ECO:0000313" key="2">
    <source>
        <dbReference type="Proteomes" id="UP000017837"/>
    </source>
</evidence>
<comment type="caution">
    <text evidence="1">The sequence shown here is derived from an EMBL/GenBank/DDBJ whole genome shotgun (WGS) entry which is preliminary data.</text>
</comment>
<organism evidence="1 2">
    <name type="scientific">Asticcacaulis benevestitus DSM 16100 = ATCC BAA-896</name>
    <dbReference type="NCBI Taxonomy" id="1121022"/>
    <lineage>
        <taxon>Bacteria</taxon>
        <taxon>Pseudomonadati</taxon>
        <taxon>Pseudomonadota</taxon>
        <taxon>Alphaproteobacteria</taxon>
        <taxon>Caulobacterales</taxon>
        <taxon>Caulobacteraceae</taxon>
        <taxon>Asticcacaulis</taxon>
    </lineage>
</organism>
<sequence>MTHLVMTTGYARSGLEAGAAGPSVTVITNGDVQHKCTTEIIDALLDDAGLLPNATLPSRDVGYCVRRS</sequence>
<gene>
    <name evidence="1" type="ORF">ABENE_07510</name>
</gene>
<dbReference type="RefSeq" id="WP_018082558.1">
    <property type="nucleotide sequence ID" value="NZ_AQWM01000015.1"/>
</dbReference>
<evidence type="ECO:0000313" key="1">
    <source>
        <dbReference type="EMBL" id="ESQ92658.1"/>
    </source>
</evidence>
<dbReference type="EMBL" id="AWGB01000011">
    <property type="protein sequence ID" value="ESQ92658.1"/>
    <property type="molecule type" value="Genomic_DNA"/>
</dbReference>
<accession>V4RN35</accession>